<dbReference type="InterPro" id="IPR029058">
    <property type="entry name" value="AB_hydrolase_fold"/>
</dbReference>
<dbReference type="Proteomes" id="UP000433493">
    <property type="component" value="Unassembled WGS sequence"/>
</dbReference>
<keyword evidence="4" id="KW-1185">Reference proteome</keyword>
<evidence type="ECO:0000259" key="2">
    <source>
        <dbReference type="Pfam" id="PF01738"/>
    </source>
</evidence>
<evidence type="ECO:0000313" key="4">
    <source>
        <dbReference type="Proteomes" id="UP000433493"/>
    </source>
</evidence>
<dbReference type="PANTHER" id="PTHR22946:SF0">
    <property type="entry name" value="DIENELACTONE HYDROLASE DOMAIN-CONTAINING PROTEIN"/>
    <property type="match status" value="1"/>
</dbReference>
<dbReference type="InterPro" id="IPR002925">
    <property type="entry name" value="Dienelactn_hydro"/>
</dbReference>
<evidence type="ECO:0000256" key="1">
    <source>
        <dbReference type="ARBA" id="ARBA00008645"/>
    </source>
</evidence>
<dbReference type="SUPFAM" id="SSF53474">
    <property type="entry name" value="alpha/beta-Hydrolases"/>
    <property type="match status" value="1"/>
</dbReference>
<comment type="caution">
    <text evidence="3">The sequence shown here is derived from an EMBL/GenBank/DDBJ whole genome shotgun (WGS) entry which is preliminary data.</text>
</comment>
<dbReference type="OrthoDB" id="3208682at2"/>
<protein>
    <recommendedName>
        <fullName evidence="2">Dienelactone hydrolase domain-containing protein</fullName>
    </recommendedName>
</protein>
<proteinExistence type="inferred from homology"/>
<dbReference type="Gene3D" id="3.40.50.1820">
    <property type="entry name" value="alpha/beta hydrolase"/>
    <property type="match status" value="1"/>
</dbReference>
<dbReference type="InterPro" id="IPR050261">
    <property type="entry name" value="FrsA_esterase"/>
</dbReference>
<name>A0A7J5B7W9_9MICO</name>
<gene>
    <name evidence="3" type="ORF">F8O05_13440</name>
</gene>
<dbReference type="GO" id="GO:0016787">
    <property type="term" value="F:hydrolase activity"/>
    <property type="evidence" value="ECO:0007669"/>
    <property type="project" value="InterPro"/>
</dbReference>
<dbReference type="AlphaFoldDB" id="A0A7J5B7W9"/>
<organism evidence="3 4">
    <name type="scientific">Gulosibacter chungangensis</name>
    <dbReference type="NCBI Taxonomy" id="979746"/>
    <lineage>
        <taxon>Bacteria</taxon>
        <taxon>Bacillati</taxon>
        <taxon>Actinomycetota</taxon>
        <taxon>Actinomycetes</taxon>
        <taxon>Micrococcales</taxon>
        <taxon>Microbacteriaceae</taxon>
        <taxon>Gulosibacter</taxon>
    </lineage>
</organism>
<comment type="similarity">
    <text evidence="1">Belongs to the AB hydrolase superfamily.</text>
</comment>
<dbReference type="Pfam" id="PF01738">
    <property type="entry name" value="DLH"/>
    <property type="match status" value="1"/>
</dbReference>
<dbReference type="EMBL" id="WBKB01000010">
    <property type="protein sequence ID" value="KAB1641224.1"/>
    <property type="molecule type" value="Genomic_DNA"/>
</dbReference>
<reference evidence="3 4" key="1">
    <citation type="submission" date="2019-09" db="EMBL/GenBank/DDBJ databases">
        <title>Phylogeny of genus Pseudoclavibacter and closely related genus.</title>
        <authorList>
            <person name="Li Y."/>
        </authorList>
    </citation>
    <scope>NUCLEOTIDE SEQUENCE [LARGE SCALE GENOMIC DNA]</scope>
    <source>
        <strain evidence="3 4">KCTC 13959</strain>
    </source>
</reference>
<sequence length="257" mass="28070">MHDSPRCGTHIRGGMDMAQLIERDISYSASPELRGMLVAPVDAVAGPGVVLIHDAFGLGEQMVQTARNLAELGLSVFLADVWGERATPAQDEIGQYIGAMKQVPGLWQGRIAAAHDAARQQPEIDPARLANMGFCFGGSSALEYLRVAGDVLATVAVHPGLDLIEYDWSPREARVLVTLGAIDPMATPEQRAELDRALSTAGVDWELDLYSHTKHGYTSEGARFAPENPVVGFHERNAKRTKDRYEAFFREIFPELS</sequence>
<accession>A0A7J5B7W9</accession>
<feature type="domain" description="Dienelactone hydrolase" evidence="2">
    <location>
        <begin position="34"/>
        <end position="252"/>
    </location>
</feature>
<dbReference type="PANTHER" id="PTHR22946">
    <property type="entry name" value="DIENELACTONE HYDROLASE DOMAIN-CONTAINING PROTEIN-RELATED"/>
    <property type="match status" value="1"/>
</dbReference>
<evidence type="ECO:0000313" key="3">
    <source>
        <dbReference type="EMBL" id="KAB1641224.1"/>
    </source>
</evidence>